<gene>
    <name evidence="1" type="ORF">Satyrvirus12_20</name>
</gene>
<sequence length="176" mass="21076">MEFYIELIKKLKMKHMKHMKHIEKNKSIILEVMGYFGRIFVGIRVSNKKEIFKLMKNLKMKRREEFKEMDDEEFWECLPDTDIKKSIVINEDTREFEFSFHVDDCSTYEERYNKHNDGTKSLGGILFGTSVPLDPAEKKEELNPETLNPEYMIKVRDAIRKQFLSNAEILLMDMHE</sequence>
<reference evidence="1" key="1">
    <citation type="submission" date="2018-10" db="EMBL/GenBank/DDBJ databases">
        <title>Hidden diversity of soil giant viruses.</title>
        <authorList>
            <person name="Schulz F."/>
            <person name="Alteio L."/>
            <person name="Goudeau D."/>
            <person name="Ryan E.M."/>
            <person name="Malmstrom R.R."/>
            <person name="Blanchard J."/>
            <person name="Woyke T."/>
        </authorList>
    </citation>
    <scope>NUCLEOTIDE SEQUENCE</scope>
    <source>
        <strain evidence="1">SAV1</strain>
    </source>
</reference>
<proteinExistence type="predicted"/>
<protein>
    <submittedName>
        <fullName evidence="1">Uncharacterized protein</fullName>
    </submittedName>
</protein>
<name>A0A3G5ADS1_9VIRU</name>
<organism evidence="1">
    <name type="scientific">Satyrvirus sp</name>
    <dbReference type="NCBI Taxonomy" id="2487771"/>
    <lineage>
        <taxon>Viruses</taxon>
        <taxon>Varidnaviria</taxon>
        <taxon>Bamfordvirae</taxon>
        <taxon>Nucleocytoviricota</taxon>
        <taxon>Megaviricetes</taxon>
        <taxon>Imitervirales</taxon>
        <taxon>Mimiviridae</taxon>
        <taxon>Megamimivirinae</taxon>
    </lineage>
</organism>
<dbReference type="EMBL" id="MK072448">
    <property type="protein sequence ID" value="AYV85366.1"/>
    <property type="molecule type" value="Genomic_DNA"/>
</dbReference>
<accession>A0A3G5ADS1</accession>
<evidence type="ECO:0000313" key="1">
    <source>
        <dbReference type="EMBL" id="AYV85366.1"/>
    </source>
</evidence>